<feature type="transmembrane region" description="Helical" evidence="8">
    <location>
        <begin position="325"/>
        <end position="346"/>
    </location>
</feature>
<feature type="transmembrane region" description="Helical" evidence="8">
    <location>
        <begin position="179"/>
        <end position="202"/>
    </location>
</feature>
<evidence type="ECO:0000256" key="7">
    <source>
        <dbReference type="SAM" id="MobiDB-lite"/>
    </source>
</evidence>
<evidence type="ECO:0000256" key="5">
    <source>
        <dbReference type="ARBA" id="ARBA00022989"/>
    </source>
</evidence>
<feature type="transmembrane region" description="Helical" evidence="8">
    <location>
        <begin position="7"/>
        <end position="26"/>
    </location>
</feature>
<name>A0ABY6FXT5_9MICO</name>
<gene>
    <name evidence="9" type="ORF">BRM3_08380</name>
</gene>
<evidence type="ECO:0000313" key="9">
    <source>
        <dbReference type="EMBL" id="UYG15662.1"/>
    </source>
</evidence>
<dbReference type="Pfam" id="PF00375">
    <property type="entry name" value="SDF"/>
    <property type="match status" value="1"/>
</dbReference>
<dbReference type="InterPro" id="IPR001991">
    <property type="entry name" value="Na-dicarboxylate_symporter"/>
</dbReference>
<evidence type="ECO:0000256" key="4">
    <source>
        <dbReference type="ARBA" id="ARBA00022692"/>
    </source>
</evidence>
<dbReference type="Proteomes" id="UP001164305">
    <property type="component" value="Chromosome"/>
</dbReference>
<dbReference type="EMBL" id="CP107020">
    <property type="protein sequence ID" value="UYG15662.1"/>
    <property type="molecule type" value="Genomic_DNA"/>
</dbReference>
<dbReference type="Gene3D" id="1.10.3860.10">
    <property type="entry name" value="Sodium:dicarboxylate symporter"/>
    <property type="match status" value="1"/>
</dbReference>
<feature type="transmembrane region" description="Helical" evidence="8">
    <location>
        <begin position="288"/>
        <end position="313"/>
    </location>
</feature>
<evidence type="ECO:0000256" key="3">
    <source>
        <dbReference type="ARBA" id="ARBA00022475"/>
    </source>
</evidence>
<evidence type="ECO:0000256" key="1">
    <source>
        <dbReference type="ARBA" id="ARBA00004651"/>
    </source>
</evidence>
<evidence type="ECO:0000256" key="8">
    <source>
        <dbReference type="SAM" id="Phobius"/>
    </source>
</evidence>
<feature type="transmembrane region" description="Helical" evidence="8">
    <location>
        <begin position="38"/>
        <end position="58"/>
    </location>
</feature>
<feature type="transmembrane region" description="Helical" evidence="8">
    <location>
        <begin position="214"/>
        <end position="236"/>
    </location>
</feature>
<protein>
    <submittedName>
        <fullName evidence="9">Dicarboxylate/amino acid:cation symporter</fullName>
    </submittedName>
</protein>
<evidence type="ECO:0000256" key="6">
    <source>
        <dbReference type="ARBA" id="ARBA00023136"/>
    </source>
</evidence>
<dbReference type="InterPro" id="IPR036458">
    <property type="entry name" value="Na:dicarbo_symporter_sf"/>
</dbReference>
<organism evidence="9 10">
    <name type="scientific">Brachybacterium huguangmaarense</name>
    <dbReference type="NCBI Taxonomy" id="1652028"/>
    <lineage>
        <taxon>Bacteria</taxon>
        <taxon>Bacillati</taxon>
        <taxon>Actinomycetota</taxon>
        <taxon>Actinomycetes</taxon>
        <taxon>Micrococcales</taxon>
        <taxon>Dermabacteraceae</taxon>
        <taxon>Brachybacterium</taxon>
    </lineage>
</organism>
<dbReference type="PANTHER" id="PTHR42865:SF7">
    <property type="entry name" value="PROTON_GLUTAMATE-ASPARTATE SYMPORTER"/>
    <property type="match status" value="1"/>
</dbReference>
<proteinExistence type="predicted"/>
<accession>A0ABY6FXT5</accession>
<evidence type="ECO:0000313" key="10">
    <source>
        <dbReference type="Proteomes" id="UP001164305"/>
    </source>
</evidence>
<feature type="compositionally biased region" description="Low complexity" evidence="7">
    <location>
        <begin position="416"/>
        <end position="425"/>
    </location>
</feature>
<feature type="compositionally biased region" description="Basic residues" evidence="7">
    <location>
        <begin position="372"/>
        <end position="401"/>
    </location>
</feature>
<keyword evidence="4 8" id="KW-0812">Transmembrane</keyword>
<keyword evidence="10" id="KW-1185">Reference proteome</keyword>
<feature type="transmembrane region" description="Helical" evidence="8">
    <location>
        <begin position="70"/>
        <end position="91"/>
    </location>
</feature>
<dbReference type="SUPFAM" id="SSF118215">
    <property type="entry name" value="Proton glutamate symport protein"/>
    <property type="match status" value="1"/>
</dbReference>
<dbReference type="PRINTS" id="PR00173">
    <property type="entry name" value="EDTRNSPORT"/>
</dbReference>
<comment type="subcellular location">
    <subcellularLocation>
        <location evidence="1">Cell membrane</location>
        <topology evidence="1">Multi-pass membrane protein</topology>
    </subcellularLocation>
</comment>
<keyword evidence="2" id="KW-0813">Transport</keyword>
<feature type="compositionally biased region" description="Basic and acidic residues" evidence="7">
    <location>
        <begin position="451"/>
        <end position="460"/>
    </location>
</feature>
<keyword evidence="5 8" id="KW-1133">Transmembrane helix</keyword>
<keyword evidence="3" id="KW-1003">Cell membrane</keyword>
<feature type="transmembrane region" description="Helical" evidence="8">
    <location>
        <begin position="137"/>
        <end position="158"/>
    </location>
</feature>
<feature type="region of interest" description="Disordered" evidence="7">
    <location>
        <begin position="361"/>
        <end position="460"/>
    </location>
</feature>
<sequence length="460" mass="48615">MATLKHPATLIGIAAVAGILVGLIAGEWAGNLQCVGDLFIRLIQMAIVPLVMASVIVATGSMSGSGMGRLALRTFAWMIGFSVAAAIPAYALSALLHPGAGITFNGGVDPALEESATEATGWQDTILGFVSTNVFEAMSTATMVPIIVFSLLFGLALNSYQSRTGNTLVLEFLDQVQNIVLTMIRLVMVIAPIGVFCLLASLTGRIGFSVVTSALAYLGTTGLGVVVLMLVFVAVVSLRTRLNPLRLPSKLAEQTVIAVTTTSSAVTFPTVLRSAIEKVGVSQRVANFTLSIGLTMGSYGAVLNYMIVVMFLAQTGGIELGVGQIAMGMLLAILLNMGTITVPGGFPGGRDVPRHLALAADRGRRPADRGGLVHRHLPHLPQRQRRHDGRDARRRRHRRARPPGLRLRQDRRRRYGPLGPRGALRQGRRGGLTEDRGVDGEAGPPSGDGGAARERATIGP</sequence>
<reference evidence="9" key="1">
    <citation type="submission" date="2022-10" db="EMBL/GenBank/DDBJ databases">
        <title>Whole-Genome Sequencing of Brachybacterium huguangmaarense BRM-3, Isolated from Betula schmidtii.</title>
        <authorList>
            <person name="Haam D."/>
        </authorList>
    </citation>
    <scope>NUCLEOTIDE SEQUENCE</scope>
    <source>
        <strain evidence="9">BRM-3</strain>
    </source>
</reference>
<keyword evidence="6 8" id="KW-0472">Membrane</keyword>
<evidence type="ECO:0000256" key="2">
    <source>
        <dbReference type="ARBA" id="ARBA00022448"/>
    </source>
</evidence>
<dbReference type="PANTHER" id="PTHR42865">
    <property type="entry name" value="PROTON/GLUTAMATE-ASPARTATE SYMPORTER"/>
    <property type="match status" value="1"/>
</dbReference>